<dbReference type="Pfam" id="PF00454">
    <property type="entry name" value="PI3_PI4_kinase"/>
    <property type="match status" value="1"/>
</dbReference>
<dbReference type="SMART" id="SM00146">
    <property type="entry name" value="PI3Kc"/>
    <property type="match status" value="1"/>
</dbReference>
<evidence type="ECO:0000256" key="9">
    <source>
        <dbReference type="ARBA" id="ARBA00022840"/>
    </source>
</evidence>
<dbReference type="InterPro" id="IPR036940">
    <property type="entry name" value="PI3/4_kinase_cat_sf"/>
</dbReference>
<dbReference type="STRING" id="905079.L1I8B8"/>
<dbReference type="PROSITE" id="PS51190">
    <property type="entry name" value="FATC"/>
    <property type="match status" value="1"/>
</dbReference>
<dbReference type="AlphaFoldDB" id="L1I8B8"/>
<dbReference type="GO" id="GO:0006281">
    <property type="term" value="P:DNA repair"/>
    <property type="evidence" value="ECO:0007669"/>
    <property type="project" value="UniProtKB-KW"/>
</dbReference>
<dbReference type="OrthoDB" id="381190at2759"/>
<dbReference type="Pfam" id="PF23593">
    <property type="entry name" value="HEAT_ATR"/>
    <property type="match status" value="1"/>
</dbReference>
<dbReference type="HOGENOM" id="CLU_000178_9_3_1"/>
<organism evidence="16">
    <name type="scientific">Guillardia theta (strain CCMP2712)</name>
    <name type="common">Cryptophyte</name>
    <dbReference type="NCBI Taxonomy" id="905079"/>
    <lineage>
        <taxon>Eukaryota</taxon>
        <taxon>Cryptophyceae</taxon>
        <taxon>Pyrenomonadales</taxon>
        <taxon>Geminigeraceae</taxon>
        <taxon>Guillardia</taxon>
    </lineage>
</organism>
<feature type="domain" description="PI3K/PI4K catalytic" evidence="13">
    <location>
        <begin position="475"/>
        <end position="795"/>
    </location>
</feature>
<dbReference type="PROSITE" id="PS50290">
    <property type="entry name" value="PI3_4_KINASE_3"/>
    <property type="match status" value="1"/>
</dbReference>
<keyword evidence="6" id="KW-0547">Nucleotide-binding</keyword>
<evidence type="ECO:0000259" key="13">
    <source>
        <dbReference type="PROSITE" id="PS50290"/>
    </source>
</evidence>
<dbReference type="Pfam" id="PF02260">
    <property type="entry name" value="FATC"/>
    <property type="match status" value="1"/>
</dbReference>
<dbReference type="InterPro" id="IPR016024">
    <property type="entry name" value="ARM-type_fold"/>
</dbReference>
<dbReference type="Gene3D" id="1.10.1070.11">
    <property type="entry name" value="Phosphatidylinositol 3-/4-kinase, catalytic domain"/>
    <property type="match status" value="1"/>
</dbReference>
<dbReference type="InterPro" id="IPR057564">
    <property type="entry name" value="HEAT_ATR"/>
</dbReference>
<keyword evidence="18" id="KW-1185">Reference proteome</keyword>
<dbReference type="SUPFAM" id="SSF48371">
    <property type="entry name" value="ARM repeat"/>
    <property type="match status" value="1"/>
</dbReference>
<keyword evidence="4" id="KW-0723">Serine/threonine-protein kinase</keyword>
<dbReference type="GO" id="GO:0005524">
    <property type="term" value="F:ATP binding"/>
    <property type="evidence" value="ECO:0007669"/>
    <property type="project" value="UniProtKB-KW"/>
</dbReference>
<keyword evidence="8" id="KW-0418">Kinase</keyword>
<dbReference type="SUPFAM" id="SSF56112">
    <property type="entry name" value="Protein kinase-like (PK-like)"/>
    <property type="match status" value="1"/>
</dbReference>
<dbReference type="Proteomes" id="UP000011087">
    <property type="component" value="Unassembled WGS sequence"/>
</dbReference>
<feature type="domain" description="FAT" evidence="14">
    <location>
        <begin position="1"/>
        <end position="351"/>
    </location>
</feature>
<keyword evidence="9" id="KW-0067">ATP-binding</keyword>
<dbReference type="GeneID" id="17289027"/>
<evidence type="ECO:0000256" key="7">
    <source>
        <dbReference type="ARBA" id="ARBA00022763"/>
    </source>
</evidence>
<dbReference type="InterPro" id="IPR018936">
    <property type="entry name" value="PI3/4_kinase_CS"/>
</dbReference>
<accession>L1I8B8</accession>
<dbReference type="PANTHER" id="PTHR11139:SF69">
    <property type="entry name" value="SERINE_THREONINE-PROTEIN KINASE ATR"/>
    <property type="match status" value="1"/>
</dbReference>
<evidence type="ECO:0000259" key="14">
    <source>
        <dbReference type="PROSITE" id="PS51189"/>
    </source>
</evidence>
<dbReference type="KEGG" id="gtt:GUITHDRAFT_82439"/>
<dbReference type="OMA" id="YDHERIN"/>
<reference evidence="17" key="3">
    <citation type="submission" date="2015-06" db="UniProtKB">
        <authorList>
            <consortium name="EnsemblProtists"/>
        </authorList>
    </citation>
    <scope>IDENTIFICATION</scope>
</reference>
<evidence type="ECO:0000256" key="10">
    <source>
        <dbReference type="ARBA" id="ARBA00023204"/>
    </source>
</evidence>
<dbReference type="EMBL" id="JH993199">
    <property type="protein sequence ID" value="EKX32302.1"/>
    <property type="molecule type" value="Genomic_DNA"/>
</dbReference>
<dbReference type="EC" id="2.7.11.1" evidence="3"/>
<dbReference type="Pfam" id="PF02259">
    <property type="entry name" value="FAT"/>
    <property type="match status" value="1"/>
</dbReference>
<dbReference type="GO" id="GO:0005694">
    <property type="term" value="C:chromosome"/>
    <property type="evidence" value="ECO:0007669"/>
    <property type="project" value="TreeGrafter"/>
</dbReference>
<dbReference type="InterPro" id="IPR000403">
    <property type="entry name" value="PI3/4_kinase_cat_dom"/>
</dbReference>
<keyword evidence="7" id="KW-0227">DNA damage</keyword>
<dbReference type="PROSITE" id="PS51189">
    <property type="entry name" value="FAT"/>
    <property type="match status" value="1"/>
</dbReference>
<keyword evidence="11" id="KW-0539">Nucleus</keyword>
<dbReference type="GO" id="GO:0005634">
    <property type="term" value="C:nucleus"/>
    <property type="evidence" value="ECO:0007669"/>
    <property type="project" value="UniProtKB-SubCell"/>
</dbReference>
<evidence type="ECO:0000256" key="1">
    <source>
        <dbReference type="ARBA" id="ARBA00004123"/>
    </source>
</evidence>
<reference evidence="16 18" key="1">
    <citation type="journal article" date="2012" name="Nature">
        <title>Algal genomes reveal evolutionary mosaicism and the fate of nucleomorphs.</title>
        <authorList>
            <consortium name="DOE Joint Genome Institute"/>
            <person name="Curtis B.A."/>
            <person name="Tanifuji G."/>
            <person name="Burki F."/>
            <person name="Gruber A."/>
            <person name="Irimia M."/>
            <person name="Maruyama S."/>
            <person name="Arias M.C."/>
            <person name="Ball S.G."/>
            <person name="Gile G.H."/>
            <person name="Hirakawa Y."/>
            <person name="Hopkins J.F."/>
            <person name="Kuo A."/>
            <person name="Rensing S.A."/>
            <person name="Schmutz J."/>
            <person name="Symeonidi A."/>
            <person name="Elias M."/>
            <person name="Eveleigh R.J."/>
            <person name="Herman E.K."/>
            <person name="Klute M.J."/>
            <person name="Nakayama T."/>
            <person name="Obornik M."/>
            <person name="Reyes-Prieto A."/>
            <person name="Armbrust E.V."/>
            <person name="Aves S.J."/>
            <person name="Beiko R.G."/>
            <person name="Coutinho P."/>
            <person name="Dacks J.B."/>
            <person name="Durnford D.G."/>
            <person name="Fast N.M."/>
            <person name="Green B.R."/>
            <person name="Grisdale C.J."/>
            <person name="Hempel F."/>
            <person name="Henrissat B."/>
            <person name="Hoppner M.P."/>
            <person name="Ishida K."/>
            <person name="Kim E."/>
            <person name="Koreny L."/>
            <person name="Kroth P.G."/>
            <person name="Liu Y."/>
            <person name="Malik S.B."/>
            <person name="Maier U.G."/>
            <person name="McRose D."/>
            <person name="Mock T."/>
            <person name="Neilson J.A."/>
            <person name="Onodera N.T."/>
            <person name="Poole A.M."/>
            <person name="Pritham E.J."/>
            <person name="Richards T.A."/>
            <person name="Rocap G."/>
            <person name="Roy S.W."/>
            <person name="Sarai C."/>
            <person name="Schaack S."/>
            <person name="Shirato S."/>
            <person name="Slamovits C.H."/>
            <person name="Spencer D.F."/>
            <person name="Suzuki S."/>
            <person name="Worden A.Z."/>
            <person name="Zauner S."/>
            <person name="Barry K."/>
            <person name="Bell C."/>
            <person name="Bharti A.K."/>
            <person name="Crow J.A."/>
            <person name="Grimwood J."/>
            <person name="Kramer R."/>
            <person name="Lindquist E."/>
            <person name="Lucas S."/>
            <person name="Salamov A."/>
            <person name="McFadden G.I."/>
            <person name="Lane C.E."/>
            <person name="Keeling P.J."/>
            <person name="Gray M.W."/>
            <person name="Grigoriev I.V."/>
            <person name="Archibald J.M."/>
        </authorList>
    </citation>
    <scope>NUCLEOTIDE SEQUENCE</scope>
    <source>
        <strain evidence="16 18">CCMP2712</strain>
    </source>
</reference>
<reference evidence="18" key="2">
    <citation type="submission" date="2012-11" db="EMBL/GenBank/DDBJ databases">
        <authorList>
            <person name="Kuo A."/>
            <person name="Curtis B.A."/>
            <person name="Tanifuji G."/>
            <person name="Burki F."/>
            <person name="Gruber A."/>
            <person name="Irimia M."/>
            <person name="Maruyama S."/>
            <person name="Arias M.C."/>
            <person name="Ball S.G."/>
            <person name="Gile G.H."/>
            <person name="Hirakawa Y."/>
            <person name="Hopkins J.F."/>
            <person name="Rensing S.A."/>
            <person name="Schmutz J."/>
            <person name="Symeonidi A."/>
            <person name="Elias M."/>
            <person name="Eveleigh R.J."/>
            <person name="Herman E.K."/>
            <person name="Klute M.J."/>
            <person name="Nakayama T."/>
            <person name="Obornik M."/>
            <person name="Reyes-Prieto A."/>
            <person name="Armbrust E.V."/>
            <person name="Aves S.J."/>
            <person name="Beiko R.G."/>
            <person name="Coutinho P."/>
            <person name="Dacks J.B."/>
            <person name="Durnford D.G."/>
            <person name="Fast N.M."/>
            <person name="Green B.R."/>
            <person name="Grisdale C."/>
            <person name="Hempe F."/>
            <person name="Henrissat B."/>
            <person name="Hoppner M.P."/>
            <person name="Ishida K.-I."/>
            <person name="Kim E."/>
            <person name="Koreny L."/>
            <person name="Kroth P.G."/>
            <person name="Liu Y."/>
            <person name="Malik S.-B."/>
            <person name="Maier U.G."/>
            <person name="McRose D."/>
            <person name="Mock T."/>
            <person name="Neilson J.A."/>
            <person name="Onodera N.T."/>
            <person name="Poole A.M."/>
            <person name="Pritham E.J."/>
            <person name="Richards T.A."/>
            <person name="Rocap G."/>
            <person name="Roy S.W."/>
            <person name="Sarai C."/>
            <person name="Schaack S."/>
            <person name="Shirato S."/>
            <person name="Slamovits C.H."/>
            <person name="Spencer D.F."/>
            <person name="Suzuki S."/>
            <person name="Worden A.Z."/>
            <person name="Zauner S."/>
            <person name="Barry K."/>
            <person name="Bell C."/>
            <person name="Bharti A.K."/>
            <person name="Crow J.A."/>
            <person name="Grimwood J."/>
            <person name="Kramer R."/>
            <person name="Lindquist E."/>
            <person name="Lucas S."/>
            <person name="Salamov A."/>
            <person name="McFadden G.I."/>
            <person name="Lane C.E."/>
            <person name="Keeling P.J."/>
            <person name="Gray M.W."/>
            <person name="Grigoriev I.V."/>
            <person name="Archibald J.M."/>
        </authorList>
    </citation>
    <scope>NUCLEOTIDE SEQUENCE</scope>
    <source>
        <strain evidence="18">CCMP2712</strain>
    </source>
</reference>
<evidence type="ECO:0000256" key="2">
    <source>
        <dbReference type="ARBA" id="ARBA00010769"/>
    </source>
</evidence>
<feature type="domain" description="FATC" evidence="15">
    <location>
        <begin position="785"/>
        <end position="817"/>
    </location>
</feature>
<dbReference type="eggNOG" id="KOG0890">
    <property type="taxonomic scope" value="Eukaryota"/>
</dbReference>
<dbReference type="PaxDb" id="55529-EKX32302"/>
<evidence type="ECO:0000256" key="3">
    <source>
        <dbReference type="ARBA" id="ARBA00012513"/>
    </source>
</evidence>
<dbReference type="Gene3D" id="3.30.1010.10">
    <property type="entry name" value="Phosphatidylinositol 3-kinase Catalytic Subunit, Chain A, domain 4"/>
    <property type="match status" value="1"/>
</dbReference>
<dbReference type="CDD" id="cd00892">
    <property type="entry name" value="PIKKc_ATR"/>
    <property type="match status" value="1"/>
</dbReference>
<evidence type="ECO:0000256" key="11">
    <source>
        <dbReference type="ARBA" id="ARBA00023242"/>
    </source>
</evidence>
<evidence type="ECO:0000259" key="15">
    <source>
        <dbReference type="PROSITE" id="PS51190"/>
    </source>
</evidence>
<dbReference type="InterPro" id="IPR003152">
    <property type="entry name" value="FATC_dom"/>
</dbReference>
<dbReference type="InterPro" id="IPR050517">
    <property type="entry name" value="DDR_Repair_Kinase"/>
</dbReference>
<evidence type="ECO:0000256" key="12">
    <source>
        <dbReference type="ARBA" id="ARBA00024420"/>
    </source>
</evidence>
<dbReference type="GO" id="GO:0004674">
    <property type="term" value="F:protein serine/threonine kinase activity"/>
    <property type="evidence" value="ECO:0007669"/>
    <property type="project" value="UniProtKB-KW"/>
</dbReference>
<name>L1I8B8_GUITC</name>
<dbReference type="InterPro" id="IPR011009">
    <property type="entry name" value="Kinase-like_dom_sf"/>
</dbReference>
<dbReference type="PANTHER" id="PTHR11139">
    <property type="entry name" value="ATAXIA TELANGIECTASIA MUTATED ATM -RELATED"/>
    <property type="match status" value="1"/>
</dbReference>
<evidence type="ECO:0000313" key="16">
    <source>
        <dbReference type="EMBL" id="EKX32302.1"/>
    </source>
</evidence>
<proteinExistence type="inferred from homology"/>
<dbReference type="PROSITE" id="PS00916">
    <property type="entry name" value="PI3_4_KINASE_2"/>
    <property type="match status" value="1"/>
</dbReference>
<gene>
    <name evidence="16" type="primary">ATR</name>
    <name evidence="16" type="ORF">GUITHDRAFT_82439</name>
</gene>
<evidence type="ECO:0000256" key="6">
    <source>
        <dbReference type="ARBA" id="ARBA00022741"/>
    </source>
</evidence>
<comment type="similarity">
    <text evidence="2">Belongs to the PI3/PI4-kinase family. ATM subfamily.</text>
</comment>
<evidence type="ECO:0000256" key="5">
    <source>
        <dbReference type="ARBA" id="ARBA00022679"/>
    </source>
</evidence>
<dbReference type="GO" id="GO:0000723">
    <property type="term" value="P:telomere maintenance"/>
    <property type="evidence" value="ECO:0007669"/>
    <property type="project" value="TreeGrafter"/>
</dbReference>
<dbReference type="RefSeq" id="XP_005819282.1">
    <property type="nucleotide sequence ID" value="XM_005819225.1"/>
</dbReference>
<evidence type="ECO:0000256" key="8">
    <source>
        <dbReference type="ARBA" id="ARBA00022777"/>
    </source>
</evidence>
<evidence type="ECO:0000313" key="17">
    <source>
        <dbReference type="EnsemblProtists" id="EKX32302"/>
    </source>
</evidence>
<sequence length="817" mass="94539">MESYQRAYPLILRLHMLTEIEHVLHLFFSQADKSQDAKRMVIETVKSSWEKRFEHTQAGLMGREPLLALRRVLFQMLDLKAEVADSWLYFAKAARHAGHESTAHSAIMQAERYGALKAHVERAKLKWSNPMERYDAVRVLREYIDIHSQSPTSDMGITAKAIVLHWKWTQELGMQEISQIIENFQEHCTRLPANHRESEKINFLLGHFFDISLFPDRTGASKFEGNGNNGCRVTNRKDSQLLPSILNHYATSLQYGHKYIFQSLPRLLTLWFENAENPSVSPEIKKQLHQALQKMKSNVPSYTWLSVFSQLISRICHTDPDVLSCLISIIASVFIKHPAECLWQMVAVVRSNQPPRRKPAREALTMALNQLKNDQNLRSKVEDILKAYIGQDHRHGFVDELVKLCNVAWKKDLKSKTMNIQQEGVNLIRMMKSPQMKNKILMPEQAMLIPVLPCDGRASMSHNPYPENSVFVKDFEEQVEVMQSVQKPVVVRILGSDGKGYRFLCKPNDDLRKDSRMMDFNTMINRLLLNDSDSRKRNLCIRTFAVVPLNETNGIIQWVNNTNVIRGILNALYESEFGKDYHSTKKISDMYSKRLKPKGDLHEIDFYRLLTNKYPPIFHKWFLNNFRDPATWVLARNAFVRSTAVWSMVGYVIGLGDRHAENILIESTSGDCIHVDFACIFNKGETLQVPERVPFRLTPNMIDPMGVCGYKGAFTSMCTVTMRILRDNWDSLMNVLETFAHDPLVEWIKKDSDRHQSESTQKLGKCERRLRGEVTRFPDRRDIRQLLSVSGQVRAVIAEAVDPENLSQMYKWWMPWL</sequence>
<evidence type="ECO:0000313" key="18">
    <source>
        <dbReference type="Proteomes" id="UP000011087"/>
    </source>
</evidence>
<keyword evidence="10" id="KW-0234">DNA repair</keyword>
<dbReference type="InterPro" id="IPR014009">
    <property type="entry name" value="PIK_FAT"/>
</dbReference>
<keyword evidence="5" id="KW-0808">Transferase</keyword>
<dbReference type="SMART" id="SM01343">
    <property type="entry name" value="FATC"/>
    <property type="match status" value="1"/>
</dbReference>
<comment type="subcellular location">
    <subcellularLocation>
        <location evidence="1">Nucleus</location>
    </subcellularLocation>
</comment>
<dbReference type="EnsemblProtists" id="EKX32302">
    <property type="protein sequence ID" value="EKX32302"/>
    <property type="gene ID" value="GUITHDRAFT_82439"/>
</dbReference>
<dbReference type="InterPro" id="IPR003151">
    <property type="entry name" value="PIK-rel_kinase_FAT"/>
</dbReference>
<dbReference type="GO" id="GO:0000077">
    <property type="term" value="P:DNA damage checkpoint signaling"/>
    <property type="evidence" value="ECO:0007669"/>
    <property type="project" value="TreeGrafter"/>
</dbReference>
<evidence type="ECO:0000256" key="4">
    <source>
        <dbReference type="ARBA" id="ARBA00022527"/>
    </source>
</evidence>
<protein>
    <recommendedName>
        <fullName evidence="12">Serine/threonine-protein kinase ATR</fullName>
        <ecNumber evidence="3">2.7.11.1</ecNumber>
    </recommendedName>
</protein>